<dbReference type="AlphaFoldDB" id="A0A7C3SM34"/>
<dbReference type="Pfam" id="PF01909">
    <property type="entry name" value="NTP_transf_2"/>
    <property type="match status" value="1"/>
</dbReference>
<dbReference type="SUPFAM" id="SSF81301">
    <property type="entry name" value="Nucleotidyltransferase"/>
    <property type="match status" value="1"/>
</dbReference>
<organism evidence="2">
    <name type="scientific">Thermofilum pendens</name>
    <dbReference type="NCBI Taxonomy" id="2269"/>
    <lineage>
        <taxon>Archaea</taxon>
        <taxon>Thermoproteota</taxon>
        <taxon>Thermoprotei</taxon>
        <taxon>Thermofilales</taxon>
        <taxon>Thermofilaceae</taxon>
        <taxon>Thermofilum</taxon>
    </lineage>
</organism>
<dbReference type="PANTHER" id="PTHR43449:SF3">
    <property type="entry name" value="POLYMERASE NUCLEOTIDYL TRANSFERASE DOMAIN-CONTAINING PROTEIN"/>
    <property type="match status" value="1"/>
</dbReference>
<dbReference type="EMBL" id="DTIB01000137">
    <property type="protein sequence ID" value="HGB25911.1"/>
    <property type="molecule type" value="Genomic_DNA"/>
</dbReference>
<protein>
    <submittedName>
        <fullName evidence="2">Nucleotidyltransferase domain-containing protein</fullName>
    </submittedName>
</protein>
<dbReference type="Gene3D" id="3.30.460.10">
    <property type="entry name" value="Beta Polymerase, domain 2"/>
    <property type="match status" value="1"/>
</dbReference>
<dbReference type="InterPro" id="IPR043519">
    <property type="entry name" value="NT_sf"/>
</dbReference>
<proteinExistence type="predicted"/>
<dbReference type="GO" id="GO:0016779">
    <property type="term" value="F:nucleotidyltransferase activity"/>
    <property type="evidence" value="ECO:0007669"/>
    <property type="project" value="InterPro"/>
</dbReference>
<reference evidence="2" key="1">
    <citation type="journal article" date="2020" name="mSystems">
        <title>Genome- and Community-Level Interaction Insights into Carbon Utilization and Element Cycling Functions of Hydrothermarchaeota in Hydrothermal Sediment.</title>
        <authorList>
            <person name="Zhou Z."/>
            <person name="Liu Y."/>
            <person name="Xu W."/>
            <person name="Pan J."/>
            <person name="Luo Z.H."/>
            <person name="Li M."/>
        </authorList>
    </citation>
    <scope>NUCLEOTIDE SEQUENCE [LARGE SCALE GENOMIC DNA]</scope>
    <source>
        <strain evidence="2">SpSt-8</strain>
    </source>
</reference>
<accession>A0A7C3SM34</accession>
<dbReference type="CDD" id="cd05403">
    <property type="entry name" value="NT_KNTase_like"/>
    <property type="match status" value="1"/>
</dbReference>
<comment type="caution">
    <text evidence="2">The sequence shown here is derived from an EMBL/GenBank/DDBJ whole genome shotgun (WGS) entry which is preliminary data.</text>
</comment>
<evidence type="ECO:0000313" key="2">
    <source>
        <dbReference type="EMBL" id="HGB25911.1"/>
    </source>
</evidence>
<feature type="domain" description="Polymerase nucleotidyl transferase" evidence="1">
    <location>
        <begin position="30"/>
        <end position="112"/>
    </location>
</feature>
<dbReference type="PANTHER" id="PTHR43449">
    <property type="entry name" value="NUCLEOTIDYLTRANSFERASE"/>
    <property type="match status" value="1"/>
</dbReference>
<keyword evidence="2" id="KW-0808">Transferase</keyword>
<gene>
    <name evidence="2" type="ORF">ENV88_07850</name>
</gene>
<dbReference type="InterPro" id="IPR002934">
    <property type="entry name" value="Polymerase_NTP_transf_dom"/>
</dbReference>
<sequence>MRGRSSSGLRKLLRSLRRRVESSDRLLEDYVKRLASAYPRATILLFGSRARGDSLPYSDYDIAIVLPEPECEDKIGRAVEARSMKPRGISVDVVILCESELEDPIVRRMLEKSVVLHPRPG</sequence>
<name>A0A7C3SM34_THEPE</name>
<evidence type="ECO:0000259" key="1">
    <source>
        <dbReference type="Pfam" id="PF01909"/>
    </source>
</evidence>